<gene>
    <name evidence="1" type="ORF">J2Z70_005418</name>
</gene>
<evidence type="ECO:0000313" key="1">
    <source>
        <dbReference type="EMBL" id="MBP2115232.1"/>
    </source>
</evidence>
<keyword evidence="2" id="KW-1185">Reference proteome</keyword>
<proteinExistence type="predicted"/>
<accession>A0ABS4NYV7</accession>
<sequence length="45" mass="5098">MARELVRKLVQELVQKLGLVRGLVPELTSVRVPGKEMWFNDYAAG</sequence>
<protein>
    <submittedName>
        <fullName evidence="1">Uncharacterized protein</fullName>
    </submittedName>
</protein>
<dbReference type="EMBL" id="JAGGLV010000024">
    <property type="protein sequence ID" value="MBP2115232.1"/>
    <property type="molecule type" value="Genomic_DNA"/>
</dbReference>
<evidence type="ECO:0000313" key="2">
    <source>
        <dbReference type="Proteomes" id="UP000773462"/>
    </source>
</evidence>
<dbReference type="Proteomes" id="UP000773462">
    <property type="component" value="Unassembled WGS sequence"/>
</dbReference>
<organism evidence="1 2">
    <name type="scientific">Paenibacillus silagei</name>
    <dbReference type="NCBI Taxonomy" id="1670801"/>
    <lineage>
        <taxon>Bacteria</taxon>
        <taxon>Bacillati</taxon>
        <taxon>Bacillota</taxon>
        <taxon>Bacilli</taxon>
        <taxon>Bacillales</taxon>
        <taxon>Paenibacillaceae</taxon>
        <taxon>Paenibacillus</taxon>
    </lineage>
</organism>
<reference evidence="1 2" key="1">
    <citation type="submission" date="2021-03" db="EMBL/GenBank/DDBJ databases">
        <title>Genomic Encyclopedia of Type Strains, Phase IV (KMG-IV): sequencing the most valuable type-strain genomes for metagenomic binning, comparative biology and taxonomic classification.</title>
        <authorList>
            <person name="Goeker M."/>
        </authorList>
    </citation>
    <scope>NUCLEOTIDE SEQUENCE [LARGE SCALE GENOMIC DNA]</scope>
    <source>
        <strain evidence="1 2">DSM 101953</strain>
    </source>
</reference>
<name>A0ABS4NYV7_9BACL</name>
<comment type="caution">
    <text evidence="1">The sequence shown here is derived from an EMBL/GenBank/DDBJ whole genome shotgun (WGS) entry which is preliminary data.</text>
</comment>